<protein>
    <recommendedName>
        <fullName evidence="7 20">UDP-N-acetylenolpyruvoylglucosamine reductase</fullName>
        <ecNumber evidence="6 20">1.3.1.98</ecNumber>
    </recommendedName>
    <alternativeName>
        <fullName evidence="18 20">UDP-N-acetylmuramate dehydrogenase</fullName>
    </alternativeName>
</protein>
<evidence type="ECO:0000256" key="11">
    <source>
        <dbReference type="ARBA" id="ARBA00022827"/>
    </source>
</evidence>
<dbReference type="InterPro" id="IPR016166">
    <property type="entry name" value="FAD-bd_PCMH"/>
</dbReference>
<evidence type="ECO:0000256" key="2">
    <source>
        <dbReference type="ARBA" id="ARBA00003921"/>
    </source>
</evidence>
<evidence type="ECO:0000256" key="18">
    <source>
        <dbReference type="ARBA" id="ARBA00031026"/>
    </source>
</evidence>
<dbReference type="SUPFAM" id="SSF56176">
    <property type="entry name" value="FAD-binding/transporter-associated domain-like"/>
    <property type="match status" value="1"/>
</dbReference>
<evidence type="ECO:0000256" key="8">
    <source>
        <dbReference type="ARBA" id="ARBA00022490"/>
    </source>
</evidence>
<evidence type="ECO:0000256" key="19">
    <source>
        <dbReference type="ARBA" id="ARBA00048914"/>
    </source>
</evidence>
<evidence type="ECO:0000256" key="10">
    <source>
        <dbReference type="ARBA" id="ARBA00022630"/>
    </source>
</evidence>
<proteinExistence type="inferred from homology"/>
<dbReference type="RefSeq" id="WP_100270088.1">
    <property type="nucleotide sequence ID" value="NZ_CP024443.1"/>
</dbReference>
<dbReference type="AlphaFoldDB" id="A0A2D2LUZ5"/>
<dbReference type="GO" id="GO:0008762">
    <property type="term" value="F:UDP-N-acetylmuramate dehydrogenase activity"/>
    <property type="evidence" value="ECO:0007669"/>
    <property type="project" value="UniProtKB-UniRule"/>
</dbReference>
<evidence type="ECO:0000256" key="20">
    <source>
        <dbReference type="HAMAP-Rule" id="MF_00037"/>
    </source>
</evidence>
<dbReference type="UniPathway" id="UPA00219"/>
<keyword evidence="9 20" id="KW-0132">Cell division</keyword>
<dbReference type="InterPro" id="IPR036318">
    <property type="entry name" value="FAD-bd_PCMH-like_sf"/>
</dbReference>
<feature type="active site" evidence="20">
    <location>
        <position position="355"/>
    </location>
</feature>
<dbReference type="Pfam" id="PF01565">
    <property type="entry name" value="FAD_binding_4"/>
    <property type="match status" value="1"/>
</dbReference>
<keyword evidence="10 20" id="KW-0285">Flavoprotein</keyword>
<keyword evidence="13 20" id="KW-0133">Cell shape</keyword>
<comment type="pathway">
    <text evidence="4 20">Cell wall biogenesis; peptidoglycan biosynthesis.</text>
</comment>
<evidence type="ECO:0000256" key="6">
    <source>
        <dbReference type="ARBA" id="ARBA00012518"/>
    </source>
</evidence>
<keyword evidence="14 20" id="KW-0573">Peptidoglycan synthesis</keyword>
<reference evidence="23" key="1">
    <citation type="submission" date="2017-11" db="EMBL/GenBank/DDBJ databases">
        <title>Complete genome sequence of Moraxella osloensis NP7 isolated from human skin.</title>
        <authorList>
            <person name="Lee K."/>
            <person name="Lim J.Y."/>
            <person name="Hwang I."/>
        </authorList>
    </citation>
    <scope>NUCLEOTIDE SEQUENCE [LARGE SCALE GENOMIC DNA]</scope>
    <source>
        <strain evidence="23">NP7</strain>
    </source>
</reference>
<dbReference type="PANTHER" id="PTHR21071:SF4">
    <property type="entry name" value="UDP-N-ACETYLENOLPYRUVOYLGLUCOSAMINE REDUCTASE"/>
    <property type="match status" value="1"/>
</dbReference>
<comment type="cofactor">
    <cofactor evidence="1 20">
        <name>FAD</name>
        <dbReference type="ChEBI" id="CHEBI:57692"/>
    </cofactor>
</comment>
<dbReference type="Gene3D" id="3.30.465.10">
    <property type="match status" value="1"/>
</dbReference>
<dbReference type="InterPro" id="IPR011601">
    <property type="entry name" value="MurB_C"/>
</dbReference>
<evidence type="ECO:0000256" key="15">
    <source>
        <dbReference type="ARBA" id="ARBA00023002"/>
    </source>
</evidence>
<evidence type="ECO:0000256" key="17">
    <source>
        <dbReference type="ARBA" id="ARBA00023316"/>
    </source>
</evidence>
<evidence type="ECO:0000256" key="12">
    <source>
        <dbReference type="ARBA" id="ARBA00022857"/>
    </source>
</evidence>
<dbReference type="Proteomes" id="UP000229340">
    <property type="component" value="Chromosome"/>
</dbReference>
<evidence type="ECO:0000256" key="9">
    <source>
        <dbReference type="ARBA" id="ARBA00022618"/>
    </source>
</evidence>
<dbReference type="GO" id="GO:0051301">
    <property type="term" value="P:cell division"/>
    <property type="evidence" value="ECO:0007669"/>
    <property type="project" value="UniProtKB-KW"/>
</dbReference>
<dbReference type="GO" id="GO:0005829">
    <property type="term" value="C:cytosol"/>
    <property type="evidence" value="ECO:0007669"/>
    <property type="project" value="TreeGrafter"/>
</dbReference>
<dbReference type="GO" id="GO:0071949">
    <property type="term" value="F:FAD binding"/>
    <property type="evidence" value="ECO:0007669"/>
    <property type="project" value="InterPro"/>
</dbReference>
<keyword evidence="8 20" id="KW-0963">Cytoplasm</keyword>
<gene>
    <name evidence="20" type="primary">murB</name>
    <name evidence="22" type="ORF">NP7_05945</name>
</gene>
<comment type="function">
    <text evidence="2 20">Cell wall formation.</text>
</comment>
<dbReference type="PROSITE" id="PS51387">
    <property type="entry name" value="FAD_PCMH"/>
    <property type="match status" value="1"/>
</dbReference>
<keyword evidence="15 20" id="KW-0560">Oxidoreductase</keyword>
<evidence type="ECO:0000256" key="1">
    <source>
        <dbReference type="ARBA" id="ARBA00001974"/>
    </source>
</evidence>
<dbReference type="InterPro" id="IPR016169">
    <property type="entry name" value="FAD-bd_PCMH_sub2"/>
</dbReference>
<evidence type="ECO:0000256" key="7">
    <source>
        <dbReference type="ARBA" id="ARBA00015188"/>
    </source>
</evidence>
<dbReference type="GO" id="GO:0009252">
    <property type="term" value="P:peptidoglycan biosynthetic process"/>
    <property type="evidence" value="ECO:0007669"/>
    <property type="project" value="UniProtKB-UniRule"/>
</dbReference>
<sequence>MTNLFEPNPVQANSSYVDISTYNTMALACQAKQFIRLTQLSDIEPTFRQLAAHQQAFVVLSNGSNIILPEVLDAVVVSPSLKGKTILSEDSQTITLEVMAGEDWHTLVVDTVHQGWYGLENLALIPSWVGGSPVQNIGAYGVQAEDVIDSVKAFHIPSLTWHHLSKADCQFSYRDSLFKQQAGQWLITSVIFTLSKTAKPNTQYGDVAKVAQHYASQAGRDEVTPVDTMNAIIDIRQSKLPDTNDLPNCGSFFKNPIVAKSQVDQLLQSYPNLVHYPVKDAQGNLTDYCKVAAGWLIDQSGLKGKGIAPILTHVKQALVLTNHAPNVATQRDVAKSMQFIQDTVLDKFGIKLEAEPVWIESDGSTRQAH</sequence>
<evidence type="ECO:0000256" key="16">
    <source>
        <dbReference type="ARBA" id="ARBA00023306"/>
    </source>
</evidence>
<comment type="catalytic activity">
    <reaction evidence="19 20">
        <text>UDP-N-acetyl-alpha-D-muramate + NADP(+) = UDP-N-acetyl-3-O-(1-carboxyvinyl)-alpha-D-glucosamine + NADPH + H(+)</text>
        <dbReference type="Rhea" id="RHEA:12248"/>
        <dbReference type="ChEBI" id="CHEBI:15378"/>
        <dbReference type="ChEBI" id="CHEBI:57783"/>
        <dbReference type="ChEBI" id="CHEBI:58349"/>
        <dbReference type="ChEBI" id="CHEBI:68483"/>
        <dbReference type="ChEBI" id="CHEBI:70757"/>
        <dbReference type="EC" id="1.3.1.98"/>
    </reaction>
</comment>
<dbReference type="InterPro" id="IPR016167">
    <property type="entry name" value="FAD-bd_PCMH_sub1"/>
</dbReference>
<dbReference type="EC" id="1.3.1.98" evidence="6 20"/>
<dbReference type="Gene3D" id="3.30.43.10">
    <property type="entry name" value="Uridine Diphospho-n-acetylenolpyruvylglucosamine Reductase, domain 2"/>
    <property type="match status" value="1"/>
</dbReference>
<dbReference type="PANTHER" id="PTHR21071">
    <property type="entry name" value="UDP-N-ACETYLENOLPYRUVOYLGLUCOSAMINE REDUCTASE"/>
    <property type="match status" value="1"/>
</dbReference>
<dbReference type="NCBIfam" id="NF000755">
    <property type="entry name" value="PRK00046.1"/>
    <property type="match status" value="1"/>
</dbReference>
<feature type="domain" description="FAD-binding PCMH-type" evidence="21">
    <location>
        <begin position="27"/>
        <end position="197"/>
    </location>
</feature>
<evidence type="ECO:0000259" key="21">
    <source>
        <dbReference type="PROSITE" id="PS51387"/>
    </source>
</evidence>
<dbReference type="HAMAP" id="MF_00037">
    <property type="entry name" value="MurB"/>
    <property type="match status" value="1"/>
</dbReference>
<dbReference type="InterPro" id="IPR003170">
    <property type="entry name" value="MurB"/>
</dbReference>
<evidence type="ECO:0000256" key="3">
    <source>
        <dbReference type="ARBA" id="ARBA00004496"/>
    </source>
</evidence>
<evidence type="ECO:0000256" key="4">
    <source>
        <dbReference type="ARBA" id="ARBA00004752"/>
    </source>
</evidence>
<organism evidence="22 23">
    <name type="scientific">Faucicola osloensis</name>
    <name type="common">Moraxella osloensis</name>
    <dbReference type="NCBI Taxonomy" id="34062"/>
    <lineage>
        <taxon>Bacteria</taxon>
        <taxon>Pseudomonadati</taxon>
        <taxon>Pseudomonadota</taxon>
        <taxon>Gammaproteobacteria</taxon>
        <taxon>Moraxellales</taxon>
        <taxon>Moraxellaceae</taxon>
        <taxon>Faucicola</taxon>
    </lineage>
</organism>
<dbReference type="GO" id="GO:0071555">
    <property type="term" value="P:cell wall organization"/>
    <property type="evidence" value="ECO:0007669"/>
    <property type="project" value="UniProtKB-KW"/>
</dbReference>
<feature type="active site" evidence="20">
    <location>
        <position position="174"/>
    </location>
</feature>
<keyword evidence="11 20" id="KW-0274">FAD</keyword>
<evidence type="ECO:0000313" key="22">
    <source>
        <dbReference type="EMBL" id="ATR78839.1"/>
    </source>
</evidence>
<name>A0A2D2LUZ5_FAUOS</name>
<dbReference type="GO" id="GO:0008360">
    <property type="term" value="P:regulation of cell shape"/>
    <property type="evidence" value="ECO:0007669"/>
    <property type="project" value="UniProtKB-KW"/>
</dbReference>
<comment type="similarity">
    <text evidence="5 20">Belongs to the MurB family.</text>
</comment>
<evidence type="ECO:0000313" key="23">
    <source>
        <dbReference type="Proteomes" id="UP000229340"/>
    </source>
</evidence>
<evidence type="ECO:0000256" key="14">
    <source>
        <dbReference type="ARBA" id="ARBA00022984"/>
    </source>
</evidence>
<keyword evidence="12 20" id="KW-0521">NADP</keyword>
<dbReference type="SUPFAM" id="SSF56194">
    <property type="entry name" value="Uridine diphospho-N-Acetylenolpyruvylglucosamine reductase, MurB, C-terminal domain"/>
    <property type="match status" value="1"/>
</dbReference>
<dbReference type="Pfam" id="PF02873">
    <property type="entry name" value="MurB_C"/>
    <property type="match status" value="1"/>
</dbReference>
<dbReference type="NCBIfam" id="TIGR00179">
    <property type="entry name" value="murB"/>
    <property type="match status" value="1"/>
</dbReference>
<keyword evidence="17 20" id="KW-0961">Cell wall biogenesis/degradation</keyword>
<dbReference type="InterPro" id="IPR006094">
    <property type="entry name" value="Oxid_FAD_bind_N"/>
</dbReference>
<evidence type="ECO:0000256" key="5">
    <source>
        <dbReference type="ARBA" id="ARBA00010485"/>
    </source>
</evidence>
<dbReference type="EMBL" id="CP024443">
    <property type="protein sequence ID" value="ATR78839.1"/>
    <property type="molecule type" value="Genomic_DNA"/>
</dbReference>
<dbReference type="STRING" id="34062.AXE82_02120"/>
<feature type="active site" description="Proton donor" evidence="20">
    <location>
        <position position="251"/>
    </location>
</feature>
<accession>A0A2D2LUZ5</accession>
<comment type="subcellular location">
    <subcellularLocation>
        <location evidence="3 20">Cytoplasm</location>
    </subcellularLocation>
</comment>
<evidence type="ECO:0000256" key="13">
    <source>
        <dbReference type="ARBA" id="ARBA00022960"/>
    </source>
</evidence>
<dbReference type="Gene3D" id="3.90.78.10">
    <property type="entry name" value="UDP-N-acetylenolpyruvoylglucosamine reductase, C-terminal domain"/>
    <property type="match status" value="1"/>
</dbReference>
<dbReference type="InterPro" id="IPR036635">
    <property type="entry name" value="MurB_C_sf"/>
</dbReference>
<keyword evidence="16 20" id="KW-0131">Cell cycle</keyword>